<evidence type="ECO:0000256" key="4">
    <source>
        <dbReference type="ARBA" id="ARBA00022679"/>
    </source>
</evidence>
<dbReference type="AlphaFoldDB" id="A0A1E5V8Q8"/>
<sequence>MDASSSSSPGGTSFVILSVSIVGILATSLLLLAYYLFLTRCGLLFFWRPSLQLQDQDHHRISAVSSVTVQDPLRRRRSGGLEEAAIRRIPTIRYRQDYAGAKASGTASSECAVCLSDFRHGERLRLLPPCLHAFHIDCIDAWLQATANCPLCRAAIISGSGSTTDGMRMHDSTTHDDMVVVIDIVTPTPSGATEAAAQQPAAAEPPSSSSSSLLPMRRSLSMDSSTDKRALQRVLLQQHSHSGSPAAPREEEDYGKEETSATSADSGSGRSSISSRRLRRSFFSFSQSRGSSTSAAVLPL</sequence>
<evidence type="ECO:0000256" key="5">
    <source>
        <dbReference type="ARBA" id="ARBA00022723"/>
    </source>
</evidence>
<accession>A0A1E5V8Q8</accession>
<feature type="compositionally biased region" description="Low complexity" evidence="10">
    <location>
        <begin position="194"/>
        <end position="224"/>
    </location>
</feature>
<evidence type="ECO:0000256" key="7">
    <source>
        <dbReference type="ARBA" id="ARBA00022786"/>
    </source>
</evidence>
<comment type="caution">
    <text evidence="13">The sequence shown here is derived from an EMBL/GenBank/DDBJ whole genome shotgun (WGS) entry which is preliminary data.</text>
</comment>
<feature type="transmembrane region" description="Helical" evidence="11">
    <location>
        <begin position="14"/>
        <end position="38"/>
    </location>
</feature>
<dbReference type="OrthoDB" id="8062037at2759"/>
<dbReference type="FunFam" id="3.30.40.10:FF:000456">
    <property type="entry name" value="RING-H2 finger protein ATL16"/>
    <property type="match status" value="1"/>
</dbReference>
<evidence type="ECO:0000256" key="3">
    <source>
        <dbReference type="ARBA" id="ARBA00012483"/>
    </source>
</evidence>
<keyword evidence="11" id="KW-0472">Membrane</keyword>
<evidence type="ECO:0000256" key="9">
    <source>
        <dbReference type="PROSITE-ProRule" id="PRU00175"/>
    </source>
</evidence>
<dbReference type="InterPro" id="IPR044600">
    <property type="entry name" value="ATL1/ATL16-like"/>
</dbReference>
<dbReference type="PANTHER" id="PTHR46913:SF17">
    <property type="entry name" value="RING-TYPE E3 UBIQUITIN TRANSFERASE"/>
    <property type="match status" value="1"/>
</dbReference>
<keyword evidence="4" id="KW-0808">Transferase</keyword>
<dbReference type="GO" id="GO:0008270">
    <property type="term" value="F:zinc ion binding"/>
    <property type="evidence" value="ECO:0007669"/>
    <property type="project" value="UniProtKB-KW"/>
</dbReference>
<dbReference type="GO" id="GO:0016567">
    <property type="term" value="P:protein ubiquitination"/>
    <property type="evidence" value="ECO:0007669"/>
    <property type="project" value="InterPro"/>
</dbReference>
<evidence type="ECO:0000256" key="10">
    <source>
        <dbReference type="SAM" id="MobiDB-lite"/>
    </source>
</evidence>
<protein>
    <recommendedName>
        <fullName evidence="3">RING-type E3 ubiquitin transferase</fullName>
        <ecNumber evidence="3">2.3.2.27</ecNumber>
    </recommendedName>
</protein>
<comment type="pathway">
    <text evidence="2">Protein modification; protein ubiquitination.</text>
</comment>
<dbReference type="InterPro" id="IPR001841">
    <property type="entry name" value="Znf_RING"/>
</dbReference>
<dbReference type="GO" id="GO:0061630">
    <property type="term" value="F:ubiquitin protein ligase activity"/>
    <property type="evidence" value="ECO:0007669"/>
    <property type="project" value="UniProtKB-EC"/>
</dbReference>
<evidence type="ECO:0000256" key="1">
    <source>
        <dbReference type="ARBA" id="ARBA00000900"/>
    </source>
</evidence>
<dbReference type="SUPFAM" id="SSF57850">
    <property type="entry name" value="RING/U-box"/>
    <property type="match status" value="1"/>
</dbReference>
<dbReference type="Proteomes" id="UP000095767">
    <property type="component" value="Unassembled WGS sequence"/>
</dbReference>
<dbReference type="InterPro" id="IPR013083">
    <property type="entry name" value="Znf_RING/FYVE/PHD"/>
</dbReference>
<keyword evidence="8" id="KW-0862">Zinc</keyword>
<evidence type="ECO:0000313" key="14">
    <source>
        <dbReference type="Proteomes" id="UP000095767"/>
    </source>
</evidence>
<keyword evidence="11" id="KW-0812">Transmembrane</keyword>
<keyword evidence="6 9" id="KW-0863">Zinc-finger</keyword>
<feature type="domain" description="RING-type" evidence="12">
    <location>
        <begin position="111"/>
        <end position="153"/>
    </location>
</feature>
<comment type="catalytic activity">
    <reaction evidence="1">
        <text>S-ubiquitinyl-[E2 ubiquitin-conjugating enzyme]-L-cysteine + [acceptor protein]-L-lysine = [E2 ubiquitin-conjugating enzyme]-L-cysteine + N(6)-ubiquitinyl-[acceptor protein]-L-lysine.</text>
        <dbReference type="EC" id="2.3.2.27"/>
    </reaction>
</comment>
<dbReference type="PANTHER" id="PTHR46913">
    <property type="entry name" value="RING-H2 FINGER PROTEIN ATL16"/>
    <property type="match status" value="1"/>
</dbReference>
<name>A0A1E5V8Q8_9POAL</name>
<dbReference type="Pfam" id="PF13639">
    <property type="entry name" value="zf-RING_2"/>
    <property type="match status" value="1"/>
</dbReference>
<dbReference type="CDD" id="cd16461">
    <property type="entry name" value="RING-H2_EL5-like"/>
    <property type="match status" value="1"/>
</dbReference>
<organism evidence="13 14">
    <name type="scientific">Dichanthelium oligosanthes</name>
    <dbReference type="NCBI Taxonomy" id="888268"/>
    <lineage>
        <taxon>Eukaryota</taxon>
        <taxon>Viridiplantae</taxon>
        <taxon>Streptophyta</taxon>
        <taxon>Embryophyta</taxon>
        <taxon>Tracheophyta</taxon>
        <taxon>Spermatophyta</taxon>
        <taxon>Magnoliopsida</taxon>
        <taxon>Liliopsida</taxon>
        <taxon>Poales</taxon>
        <taxon>Poaceae</taxon>
        <taxon>PACMAD clade</taxon>
        <taxon>Panicoideae</taxon>
        <taxon>Panicodae</taxon>
        <taxon>Paniceae</taxon>
        <taxon>Dichantheliinae</taxon>
        <taxon>Dichanthelium</taxon>
    </lineage>
</organism>
<keyword evidence="7" id="KW-0833">Ubl conjugation pathway</keyword>
<gene>
    <name evidence="13" type="ORF">BAE44_0017443</name>
</gene>
<dbReference type="SMART" id="SM00184">
    <property type="entry name" value="RING"/>
    <property type="match status" value="1"/>
</dbReference>
<evidence type="ECO:0000259" key="12">
    <source>
        <dbReference type="PROSITE" id="PS50089"/>
    </source>
</evidence>
<reference evidence="13 14" key="1">
    <citation type="submission" date="2016-09" db="EMBL/GenBank/DDBJ databases">
        <title>The draft genome of Dichanthelium oligosanthes: A C3 panicoid grass species.</title>
        <authorList>
            <person name="Studer A.J."/>
            <person name="Schnable J.C."/>
            <person name="Brutnell T.P."/>
        </authorList>
    </citation>
    <scope>NUCLEOTIDE SEQUENCE [LARGE SCALE GENOMIC DNA]</scope>
    <source>
        <strain evidence="14">cv. Kellogg 1175</strain>
        <tissue evidence="13">Leaf</tissue>
    </source>
</reference>
<evidence type="ECO:0000256" key="2">
    <source>
        <dbReference type="ARBA" id="ARBA00004906"/>
    </source>
</evidence>
<proteinExistence type="predicted"/>
<feature type="compositionally biased region" description="Low complexity" evidence="10">
    <location>
        <begin position="260"/>
        <end position="275"/>
    </location>
</feature>
<evidence type="ECO:0000256" key="8">
    <source>
        <dbReference type="ARBA" id="ARBA00022833"/>
    </source>
</evidence>
<dbReference type="EMBL" id="LWDX02047636">
    <property type="protein sequence ID" value="OEL21539.1"/>
    <property type="molecule type" value="Genomic_DNA"/>
</dbReference>
<evidence type="ECO:0000313" key="13">
    <source>
        <dbReference type="EMBL" id="OEL21539.1"/>
    </source>
</evidence>
<dbReference type="PROSITE" id="PS50089">
    <property type="entry name" value="ZF_RING_2"/>
    <property type="match status" value="1"/>
</dbReference>
<keyword evidence="14" id="KW-1185">Reference proteome</keyword>
<keyword evidence="5" id="KW-0479">Metal-binding</keyword>
<evidence type="ECO:0000256" key="11">
    <source>
        <dbReference type="SAM" id="Phobius"/>
    </source>
</evidence>
<dbReference type="EC" id="2.3.2.27" evidence="3"/>
<dbReference type="Gene3D" id="3.30.40.10">
    <property type="entry name" value="Zinc/RING finger domain, C3HC4 (zinc finger)"/>
    <property type="match status" value="1"/>
</dbReference>
<keyword evidence="11" id="KW-1133">Transmembrane helix</keyword>
<evidence type="ECO:0000256" key="6">
    <source>
        <dbReference type="ARBA" id="ARBA00022771"/>
    </source>
</evidence>
<feature type="region of interest" description="Disordered" evidence="10">
    <location>
        <begin position="190"/>
        <end position="275"/>
    </location>
</feature>